<evidence type="ECO:0000313" key="3">
    <source>
        <dbReference type="Proteomes" id="UP000322234"/>
    </source>
</evidence>
<proteinExistence type="predicted"/>
<reference evidence="2" key="1">
    <citation type="submission" date="2019-10" db="EMBL/GenBank/DDBJ databases">
        <title>The sequence and de novo assembly of the wild yak genome.</title>
        <authorList>
            <person name="Liu Y."/>
        </authorList>
    </citation>
    <scope>NUCLEOTIDE SEQUENCE [LARGE SCALE GENOMIC DNA]</scope>
    <source>
        <strain evidence="2">WY2019</strain>
    </source>
</reference>
<comment type="caution">
    <text evidence="2">The sequence shown here is derived from an EMBL/GenBank/DDBJ whole genome shotgun (WGS) entry which is preliminary data.</text>
</comment>
<dbReference type="EMBL" id="VBQZ03000007">
    <property type="protein sequence ID" value="MXQ81459.1"/>
    <property type="molecule type" value="Genomic_DNA"/>
</dbReference>
<feature type="region of interest" description="Disordered" evidence="1">
    <location>
        <begin position="15"/>
        <end position="69"/>
    </location>
</feature>
<organism evidence="2 3">
    <name type="scientific">Bos mutus</name>
    <name type="common">wild yak</name>
    <dbReference type="NCBI Taxonomy" id="72004"/>
    <lineage>
        <taxon>Eukaryota</taxon>
        <taxon>Metazoa</taxon>
        <taxon>Chordata</taxon>
        <taxon>Craniata</taxon>
        <taxon>Vertebrata</taxon>
        <taxon>Euteleostomi</taxon>
        <taxon>Mammalia</taxon>
        <taxon>Eutheria</taxon>
        <taxon>Laurasiatheria</taxon>
        <taxon>Artiodactyla</taxon>
        <taxon>Ruminantia</taxon>
        <taxon>Pecora</taxon>
        <taxon>Bovidae</taxon>
        <taxon>Bovinae</taxon>
        <taxon>Bos</taxon>
    </lineage>
</organism>
<dbReference type="Proteomes" id="UP000322234">
    <property type="component" value="Unassembled WGS sequence"/>
</dbReference>
<dbReference type="AlphaFoldDB" id="A0A6B0QUH5"/>
<evidence type="ECO:0000256" key="1">
    <source>
        <dbReference type="SAM" id="MobiDB-lite"/>
    </source>
</evidence>
<keyword evidence="3" id="KW-1185">Reference proteome</keyword>
<gene>
    <name evidence="2" type="ORF">E5288_WYG005847</name>
</gene>
<accession>A0A6B0QUH5</accession>
<evidence type="ECO:0000313" key="2">
    <source>
        <dbReference type="EMBL" id="MXQ81459.1"/>
    </source>
</evidence>
<protein>
    <submittedName>
        <fullName evidence="2">Uncharacterized protein</fullName>
    </submittedName>
</protein>
<name>A0A6B0QUH5_9CETA</name>
<sequence>MALPLITELRLLGPLSGRSQVPGRRSQGYPGAREQEARRPPTSGGVALPSRERHSDLVLRSASQSPRAPMGAPAPVFCLLLACVWLPRGEPAGEFPPLQSLGERGVD</sequence>